<dbReference type="GO" id="GO:0046872">
    <property type="term" value="F:metal ion binding"/>
    <property type="evidence" value="ECO:0007669"/>
    <property type="project" value="UniProtKB-KW"/>
</dbReference>
<keyword evidence="6" id="KW-1185">Reference proteome</keyword>
<dbReference type="FunFam" id="3.30.70.100:FF:000001">
    <property type="entry name" value="ATPase copper transporting beta"/>
    <property type="match status" value="1"/>
</dbReference>
<evidence type="ECO:0000259" key="2">
    <source>
        <dbReference type="PROSITE" id="PS50846"/>
    </source>
</evidence>
<dbReference type="PROSITE" id="PS50846">
    <property type="entry name" value="HMA_2"/>
    <property type="match status" value="1"/>
</dbReference>
<dbReference type="SUPFAM" id="SSF55008">
    <property type="entry name" value="HMA, heavy metal-associated domain"/>
    <property type="match status" value="1"/>
</dbReference>
<organism evidence="4 5">
    <name type="scientific">Paenibacillus campinasensis</name>
    <dbReference type="NCBI Taxonomy" id="66347"/>
    <lineage>
        <taxon>Bacteria</taxon>
        <taxon>Bacillati</taxon>
        <taxon>Bacillota</taxon>
        <taxon>Bacilli</taxon>
        <taxon>Bacillales</taxon>
        <taxon>Paenibacillaceae</taxon>
        <taxon>Paenibacillus</taxon>
    </lineage>
</organism>
<reference evidence="4 5" key="1">
    <citation type="submission" date="2017-07" db="EMBL/GenBank/DDBJ databases">
        <title>Isolation and whole genome analysis of endospore-forming bacteria from heroin.</title>
        <authorList>
            <person name="Kalinowski J."/>
            <person name="Ahrens B."/>
            <person name="Al-Dilaimi A."/>
            <person name="Winkler A."/>
            <person name="Wibberg D."/>
            <person name="Schleenbecker U."/>
            <person name="Ruckert C."/>
            <person name="Wolfel R."/>
            <person name="Grass G."/>
        </authorList>
    </citation>
    <scope>NUCLEOTIDE SEQUENCE [LARGE SCALE GENOMIC DNA]</scope>
    <source>
        <strain evidence="4 5">7537-G1</strain>
    </source>
</reference>
<gene>
    <name evidence="4" type="ORF">CHH67_10150</name>
    <name evidence="3" type="ORF">GNP94_21150</name>
</gene>
<dbReference type="Gene3D" id="3.30.70.100">
    <property type="match status" value="1"/>
</dbReference>
<dbReference type="EMBL" id="NPBY01000030">
    <property type="protein sequence ID" value="PAD77354.1"/>
    <property type="molecule type" value="Genomic_DNA"/>
</dbReference>
<sequence>MEQATIRVEGMSCSHCVSSVEGALKANHVQGTVDLATGTVSIQYDPDKINLDTIKNVIEEQGYTVR</sequence>
<accession>A0A268EWA1</accession>
<protein>
    <submittedName>
        <fullName evidence="3">Copper chaperone</fullName>
    </submittedName>
    <submittedName>
        <fullName evidence="4">Copper resistance protein CopZ</fullName>
    </submittedName>
</protein>
<evidence type="ECO:0000313" key="4">
    <source>
        <dbReference type="EMBL" id="PAD77354.1"/>
    </source>
</evidence>
<dbReference type="OrthoDB" id="9813965at2"/>
<evidence type="ECO:0000313" key="6">
    <source>
        <dbReference type="Proteomes" id="UP000435177"/>
    </source>
</evidence>
<name>A0A268EWA1_9BACL</name>
<dbReference type="CDD" id="cd00371">
    <property type="entry name" value="HMA"/>
    <property type="match status" value="1"/>
</dbReference>
<comment type="caution">
    <text evidence="4">The sequence shown here is derived from an EMBL/GenBank/DDBJ whole genome shotgun (WGS) entry which is preliminary data.</text>
</comment>
<reference evidence="3 6" key="2">
    <citation type="submission" date="2019-11" db="EMBL/GenBank/DDBJ databases">
        <title>Draft genome sequences of five Paenibacillus species of dairy origin.</title>
        <authorList>
            <person name="Olajide A.M."/>
            <person name="Chen S."/>
            <person name="Lapointe G."/>
        </authorList>
    </citation>
    <scope>NUCLEOTIDE SEQUENCE [LARGE SCALE GENOMIC DNA]</scope>
    <source>
        <strain evidence="3 6">3CS1</strain>
    </source>
</reference>
<dbReference type="AlphaFoldDB" id="A0A268EWA1"/>
<dbReference type="RefSeq" id="WP_095265054.1">
    <property type="nucleotide sequence ID" value="NZ_NPBY01000030.1"/>
</dbReference>
<evidence type="ECO:0000313" key="3">
    <source>
        <dbReference type="EMBL" id="MUG68486.1"/>
    </source>
</evidence>
<dbReference type="InterPro" id="IPR036163">
    <property type="entry name" value="HMA_dom_sf"/>
</dbReference>
<evidence type="ECO:0000256" key="1">
    <source>
        <dbReference type="ARBA" id="ARBA00022723"/>
    </source>
</evidence>
<evidence type="ECO:0000313" key="5">
    <source>
        <dbReference type="Proteomes" id="UP000215596"/>
    </source>
</evidence>
<dbReference type="EMBL" id="WOAA01000027">
    <property type="protein sequence ID" value="MUG68486.1"/>
    <property type="molecule type" value="Genomic_DNA"/>
</dbReference>
<keyword evidence="1" id="KW-0479">Metal-binding</keyword>
<dbReference type="Proteomes" id="UP000215596">
    <property type="component" value="Unassembled WGS sequence"/>
</dbReference>
<dbReference type="Proteomes" id="UP000435177">
    <property type="component" value="Unassembled WGS sequence"/>
</dbReference>
<dbReference type="Pfam" id="PF00403">
    <property type="entry name" value="HMA"/>
    <property type="match status" value="1"/>
</dbReference>
<feature type="domain" description="HMA" evidence="2">
    <location>
        <begin position="2"/>
        <end position="66"/>
    </location>
</feature>
<dbReference type="InterPro" id="IPR006121">
    <property type="entry name" value="HMA_dom"/>
</dbReference>
<proteinExistence type="predicted"/>